<comment type="caution">
    <text evidence="2">Lacks conserved residue(s) required for the propagation of feature annotation.</text>
</comment>
<accession>A0A087TKF5</accession>
<dbReference type="PROSITE" id="PS50923">
    <property type="entry name" value="SUSHI"/>
    <property type="match status" value="1"/>
</dbReference>
<protein>
    <submittedName>
        <fullName evidence="6">Sushi, von Willebrand factor type A, EGF and pentraxin domain-containing protein 1</fullName>
    </submittedName>
</protein>
<evidence type="ECO:0000256" key="1">
    <source>
        <dbReference type="ARBA" id="ARBA00023157"/>
    </source>
</evidence>
<dbReference type="CDD" id="cd01450">
    <property type="entry name" value="vWFA_subfamily_ECM"/>
    <property type="match status" value="1"/>
</dbReference>
<proteinExistence type="predicted"/>
<dbReference type="InterPro" id="IPR000436">
    <property type="entry name" value="Sushi_SCR_CCP_dom"/>
</dbReference>
<dbReference type="EMBL" id="KK115629">
    <property type="protein sequence ID" value="KFM65594.1"/>
    <property type="molecule type" value="Genomic_DNA"/>
</dbReference>
<dbReference type="AlphaFoldDB" id="A0A087TKF5"/>
<evidence type="ECO:0000313" key="6">
    <source>
        <dbReference type="EMBL" id="KFM65594.1"/>
    </source>
</evidence>
<dbReference type="PROSITE" id="PS50234">
    <property type="entry name" value="VWFA"/>
    <property type="match status" value="1"/>
</dbReference>
<dbReference type="SUPFAM" id="SSF57535">
    <property type="entry name" value="Complement control module/SCR domain"/>
    <property type="match status" value="2"/>
</dbReference>
<dbReference type="SUPFAM" id="SSF57184">
    <property type="entry name" value="Growth factor receptor domain"/>
    <property type="match status" value="1"/>
</dbReference>
<dbReference type="SUPFAM" id="SSF53300">
    <property type="entry name" value="vWA-like"/>
    <property type="match status" value="1"/>
</dbReference>
<organism evidence="6 7">
    <name type="scientific">Stegodyphus mimosarum</name>
    <name type="common">African social velvet spider</name>
    <dbReference type="NCBI Taxonomy" id="407821"/>
    <lineage>
        <taxon>Eukaryota</taxon>
        <taxon>Metazoa</taxon>
        <taxon>Ecdysozoa</taxon>
        <taxon>Arthropoda</taxon>
        <taxon>Chelicerata</taxon>
        <taxon>Arachnida</taxon>
        <taxon>Araneae</taxon>
        <taxon>Araneomorphae</taxon>
        <taxon>Entelegynae</taxon>
        <taxon>Eresoidea</taxon>
        <taxon>Eresidae</taxon>
        <taxon>Stegodyphus</taxon>
    </lineage>
</organism>
<feature type="chain" id="PRO_5001829709" evidence="3">
    <location>
        <begin position="23"/>
        <end position="439"/>
    </location>
</feature>
<dbReference type="SMART" id="SM01411">
    <property type="entry name" value="Ephrin_rec_like"/>
    <property type="match status" value="1"/>
</dbReference>
<name>A0A087TKF5_STEMI</name>
<dbReference type="OrthoDB" id="6425332at2759"/>
<dbReference type="Pfam" id="PF00084">
    <property type="entry name" value="Sushi"/>
    <property type="match status" value="1"/>
</dbReference>
<dbReference type="Gene3D" id="2.10.50.10">
    <property type="entry name" value="Tumor Necrosis Factor Receptor, subunit A, domain 2"/>
    <property type="match status" value="1"/>
</dbReference>
<feature type="disulfide bond" evidence="2">
    <location>
        <begin position="343"/>
        <end position="386"/>
    </location>
</feature>
<dbReference type="STRING" id="407821.A0A087TKF5"/>
<dbReference type="SMART" id="SM00327">
    <property type="entry name" value="VWA"/>
    <property type="match status" value="1"/>
</dbReference>
<evidence type="ECO:0000256" key="3">
    <source>
        <dbReference type="SAM" id="SignalP"/>
    </source>
</evidence>
<dbReference type="InterPro" id="IPR011641">
    <property type="entry name" value="Tyr-kin_ephrin_A/B_rcpt-like"/>
</dbReference>
<gene>
    <name evidence="6" type="ORF">X975_06096</name>
</gene>
<reference evidence="6 7" key="1">
    <citation type="submission" date="2013-11" db="EMBL/GenBank/DDBJ databases">
        <title>Genome sequencing of Stegodyphus mimosarum.</title>
        <authorList>
            <person name="Bechsgaard J."/>
        </authorList>
    </citation>
    <scope>NUCLEOTIDE SEQUENCE [LARGE SCALE GENOMIC DNA]</scope>
</reference>
<evidence type="ECO:0000313" key="7">
    <source>
        <dbReference type="Proteomes" id="UP000054359"/>
    </source>
</evidence>
<keyword evidence="3" id="KW-0732">Signal</keyword>
<feature type="signal peptide" evidence="3">
    <location>
        <begin position="1"/>
        <end position="22"/>
    </location>
</feature>
<feature type="non-terminal residue" evidence="6">
    <location>
        <position position="439"/>
    </location>
</feature>
<dbReference type="InterPro" id="IPR036465">
    <property type="entry name" value="vWFA_dom_sf"/>
</dbReference>
<feature type="domain" description="Sushi" evidence="5">
    <location>
        <begin position="341"/>
        <end position="401"/>
    </location>
</feature>
<dbReference type="InterPro" id="IPR009030">
    <property type="entry name" value="Growth_fac_rcpt_cys_sf"/>
</dbReference>
<dbReference type="CDD" id="cd00033">
    <property type="entry name" value="CCP"/>
    <property type="match status" value="1"/>
</dbReference>
<dbReference type="PANTHER" id="PTHR24020">
    <property type="entry name" value="COLLAGEN ALPHA"/>
    <property type="match status" value="1"/>
</dbReference>
<dbReference type="InterPro" id="IPR035976">
    <property type="entry name" value="Sushi/SCR/CCP_sf"/>
</dbReference>
<dbReference type="InterPro" id="IPR002035">
    <property type="entry name" value="VWF_A"/>
</dbReference>
<dbReference type="PRINTS" id="PR00453">
    <property type="entry name" value="VWFADOMAIN"/>
</dbReference>
<dbReference type="Gene3D" id="3.40.50.410">
    <property type="entry name" value="von Willebrand factor, type A domain"/>
    <property type="match status" value="1"/>
</dbReference>
<dbReference type="Pfam" id="PF07699">
    <property type="entry name" value="Ephrin_rec_like"/>
    <property type="match status" value="1"/>
</dbReference>
<evidence type="ECO:0000259" key="5">
    <source>
        <dbReference type="PROSITE" id="PS50923"/>
    </source>
</evidence>
<keyword evidence="2" id="KW-0768">Sushi</keyword>
<dbReference type="Pfam" id="PF00092">
    <property type="entry name" value="VWA"/>
    <property type="match status" value="1"/>
</dbReference>
<feature type="domain" description="VWFA" evidence="4">
    <location>
        <begin position="45"/>
        <end position="215"/>
    </location>
</feature>
<dbReference type="OMA" id="HARIQFY"/>
<dbReference type="Gene3D" id="2.10.70.10">
    <property type="entry name" value="Complement Module, domain 1"/>
    <property type="match status" value="2"/>
</dbReference>
<keyword evidence="7" id="KW-1185">Reference proteome</keyword>
<evidence type="ECO:0000259" key="4">
    <source>
        <dbReference type="PROSITE" id="PS50234"/>
    </source>
</evidence>
<dbReference type="Proteomes" id="UP000054359">
    <property type="component" value="Unassembled WGS sequence"/>
</dbReference>
<dbReference type="GO" id="GO:0032991">
    <property type="term" value="C:protein-containing complex"/>
    <property type="evidence" value="ECO:0007669"/>
    <property type="project" value="UniProtKB-ARBA"/>
</dbReference>
<sequence>MNKTKAQVFIILAFLLYRMSSADEKEEDAILHYLNNSSFVQGKAELVFLLDRSGSIGAANFEEEKGFVESFLTHIVVDVNATRVAVISYSDTAERHIDFLREPKSKCFLSQELQDVVFKNSGATNTAAAIEEAALVFENARPNVNKVIILITDGFSNKGGDPVPHAVKLKQKGVQIFAFGIGRFLKTELQSLATSPNHAFSSSDFKEFKRLARKIRGDPHEVSWSGQASQPNCDHLCESPYKGDPNDPGCCDHDARCSCALLSGMHTCVCGPGYYGLSGLMGQCRACPRGTYKSKLEPTRSCTPCPPGATTAELASTSVNDCYCKDGYFGDPSSKVPCTLVKCPPLQKPTNGFIVGSCESTYGSTCFFMCEDGYELVDQRDDTRTCESNGKWTRNTAVCRKVICPALQKPRFGNKVCDSGMLTVGKRCRFSCWEGYIMQ</sequence>
<dbReference type="InterPro" id="IPR050525">
    <property type="entry name" value="ECM_Assembly_Org"/>
</dbReference>
<dbReference type="SMART" id="SM00032">
    <property type="entry name" value="CCP"/>
    <property type="match status" value="1"/>
</dbReference>
<evidence type="ECO:0000256" key="2">
    <source>
        <dbReference type="PROSITE-ProRule" id="PRU00302"/>
    </source>
</evidence>
<keyword evidence="1 2" id="KW-1015">Disulfide bond</keyword>
<dbReference type="PANTHER" id="PTHR24020:SF20">
    <property type="entry name" value="PH DOMAIN-CONTAINING PROTEIN"/>
    <property type="match status" value="1"/>
</dbReference>